<dbReference type="RefSeq" id="WP_116854190.1">
    <property type="nucleotide sequence ID" value="NZ_QTJV01000004.1"/>
</dbReference>
<evidence type="ECO:0000313" key="2">
    <source>
        <dbReference type="Proteomes" id="UP000261174"/>
    </source>
</evidence>
<evidence type="ECO:0000313" key="1">
    <source>
        <dbReference type="EMBL" id="RFM34608.1"/>
    </source>
</evidence>
<sequence length="209" mass="24339">MYQIKKHLILGFHGCDEAICQQLINAPNDFHFNTNPYDWLGHGMYFWEDNERRAWQWAHEKCKQGKIKRPAVLGAVINPGHCCNFLDSKYTENLAGYYYNMIDNKDDVPKNKDIKSDPYNDKLLRELDCKVIEYMHEDIRRNQQMEREKLGFILTPGFDTVRCAFLEGAPAFPGAGIKLKSHIQICVRNPNSILAFFRPRHTHSLHLAA</sequence>
<dbReference type="Proteomes" id="UP000261174">
    <property type="component" value="Unassembled WGS sequence"/>
</dbReference>
<gene>
    <name evidence="1" type="ORF">DXN04_15190</name>
</gene>
<proteinExistence type="predicted"/>
<dbReference type="EMBL" id="QTJV01000004">
    <property type="protein sequence ID" value="RFM34608.1"/>
    <property type="molecule type" value="Genomic_DNA"/>
</dbReference>
<name>A0A3E1P3N0_9BACT</name>
<accession>A0A3E1P3N0</accession>
<dbReference type="SUPFAM" id="SSF56399">
    <property type="entry name" value="ADP-ribosylation"/>
    <property type="match status" value="1"/>
</dbReference>
<comment type="caution">
    <text evidence="1">The sequence shown here is derived from an EMBL/GenBank/DDBJ whole genome shotgun (WGS) entry which is preliminary data.</text>
</comment>
<protein>
    <submittedName>
        <fullName evidence="1">Uncharacterized protein</fullName>
    </submittedName>
</protein>
<dbReference type="OrthoDB" id="9800843at2"/>
<reference evidence="1 2" key="1">
    <citation type="submission" date="2018-08" db="EMBL/GenBank/DDBJ databases">
        <title>Chitinophaga sp. K20C18050901, a novel bacterium isolated from forest soil.</title>
        <authorList>
            <person name="Wang C."/>
        </authorList>
    </citation>
    <scope>NUCLEOTIDE SEQUENCE [LARGE SCALE GENOMIC DNA]</scope>
    <source>
        <strain evidence="1 2">K20C18050901</strain>
    </source>
</reference>
<organism evidence="1 2">
    <name type="scientific">Chitinophaga silvisoli</name>
    <dbReference type="NCBI Taxonomy" id="2291814"/>
    <lineage>
        <taxon>Bacteria</taxon>
        <taxon>Pseudomonadati</taxon>
        <taxon>Bacteroidota</taxon>
        <taxon>Chitinophagia</taxon>
        <taxon>Chitinophagales</taxon>
        <taxon>Chitinophagaceae</taxon>
        <taxon>Chitinophaga</taxon>
    </lineage>
</organism>
<keyword evidence="2" id="KW-1185">Reference proteome</keyword>
<dbReference type="AlphaFoldDB" id="A0A3E1P3N0"/>